<dbReference type="EMBL" id="CP056067">
    <property type="protein sequence ID" value="UVC54571.1"/>
    <property type="molecule type" value="Genomic_DNA"/>
</dbReference>
<dbReference type="AlphaFoldDB" id="A0A976SL48"/>
<name>A0A976SL48_THEOR</name>
<organism evidence="2 3">
    <name type="scientific">Theileria orientalis</name>
    <dbReference type="NCBI Taxonomy" id="68886"/>
    <lineage>
        <taxon>Eukaryota</taxon>
        <taxon>Sar</taxon>
        <taxon>Alveolata</taxon>
        <taxon>Apicomplexa</taxon>
        <taxon>Aconoidasida</taxon>
        <taxon>Piroplasmida</taxon>
        <taxon>Theileriidae</taxon>
        <taxon>Theileria</taxon>
    </lineage>
</organism>
<feature type="region of interest" description="Disordered" evidence="1">
    <location>
        <begin position="110"/>
        <end position="129"/>
    </location>
</feature>
<protein>
    <submittedName>
        <fullName evidence="2">Uncharacterized protein</fullName>
    </submittedName>
</protein>
<evidence type="ECO:0000313" key="2">
    <source>
        <dbReference type="EMBL" id="UVC54571.1"/>
    </source>
</evidence>
<sequence>MSRNAGICAVSDTRGGSVFYSVLDGNNGSKLTILDLRDKVSTKKIEYEFDSENDIHSYTAKKPYLLDTIKKGNNVVWSHEEGPYPDMVLILKDENDQPIVRIVFPDDDSKSIPSLTQTSDSSPTKSHTERDQIVDAIKKLIVLNLKNTAKTQLIHYEFDQETETHTFTSVNPYLFGLIKKGNTVVWEPETGNYPEKVLVFPDSSRNYTMRMIFPEKLPSKAKPHITSEAEAFDPPKEPSLISKSSGNTVDDSDEPLAIELNIDYRWSHTKFEYTQADNVGTYRCRQGYAFSRVTSDDKFLFFKSHSVLWQGLAYTEYARKVNVVKYEFDEMFEITLYLLSGIKKKFVKHRDLPWTAIDLTRINPVVVSVRSLYDTYSYTNRCSGKVRTFRPKSHFSFSGVRDGTDVIWHTLDPEQYSNRINIIGGKFIIHLKGGREKVYELIDDIWTETT</sequence>
<gene>
    <name evidence="2" type="ORF">MACJ_004122</name>
</gene>
<evidence type="ECO:0000256" key="1">
    <source>
        <dbReference type="SAM" id="MobiDB-lite"/>
    </source>
</evidence>
<dbReference type="Proteomes" id="UP000244803">
    <property type="component" value="Chromosome 4"/>
</dbReference>
<accession>A0A976SL48</accession>
<evidence type="ECO:0000313" key="3">
    <source>
        <dbReference type="Proteomes" id="UP000244803"/>
    </source>
</evidence>
<proteinExistence type="predicted"/>
<reference evidence="2" key="1">
    <citation type="submission" date="2022-07" db="EMBL/GenBank/DDBJ databases">
        <title>Evaluation of T. orientalis genome assembly methods using nanopore sequencing and analysis of variation between genomes.</title>
        <authorList>
            <person name="Yam J."/>
            <person name="Micallef M.L."/>
            <person name="Liu M."/>
            <person name="Djordjevic S.P."/>
            <person name="Bogema D.R."/>
            <person name="Jenkins C."/>
        </authorList>
    </citation>
    <scope>NUCLEOTIDE SEQUENCE</scope>
    <source>
        <strain evidence="2">Fish Creek</strain>
    </source>
</reference>
<feature type="compositionally biased region" description="Polar residues" evidence="1">
    <location>
        <begin position="111"/>
        <end position="125"/>
    </location>
</feature>